<dbReference type="InterPro" id="IPR003018">
    <property type="entry name" value="GAF"/>
</dbReference>
<dbReference type="Gene3D" id="1.10.287.130">
    <property type="match status" value="1"/>
</dbReference>
<reference evidence="8" key="1">
    <citation type="journal article" date="2019" name="Int. J. Syst. Evol. Microbiol.">
        <title>The Global Catalogue of Microorganisms (GCM) 10K type strain sequencing project: providing services to taxonomists for standard genome sequencing and annotation.</title>
        <authorList>
            <consortium name="The Broad Institute Genomics Platform"/>
            <consortium name="The Broad Institute Genome Sequencing Center for Infectious Disease"/>
            <person name="Wu L."/>
            <person name="Ma J."/>
        </authorList>
    </citation>
    <scope>NUCLEOTIDE SEQUENCE [LARGE SCALE GENOMIC DNA]</scope>
    <source>
        <strain evidence="8">CCUG 49679</strain>
    </source>
</reference>
<dbReference type="EC" id="2.7.13.3" evidence="2"/>
<dbReference type="SUPFAM" id="SSF47384">
    <property type="entry name" value="Homodimeric domain of signal transducing histidine kinase"/>
    <property type="match status" value="1"/>
</dbReference>
<dbReference type="PROSITE" id="PS50109">
    <property type="entry name" value="HIS_KIN"/>
    <property type="match status" value="1"/>
</dbReference>
<keyword evidence="7" id="KW-0067">ATP-binding</keyword>
<dbReference type="InterPro" id="IPR036097">
    <property type="entry name" value="HisK_dim/P_sf"/>
</dbReference>
<feature type="domain" description="Histidine kinase" evidence="6">
    <location>
        <begin position="217"/>
        <end position="436"/>
    </location>
</feature>
<dbReference type="SUPFAM" id="SSF55781">
    <property type="entry name" value="GAF domain-like"/>
    <property type="match status" value="1"/>
</dbReference>
<dbReference type="PRINTS" id="PR00344">
    <property type="entry name" value="BCTRLSENSOR"/>
</dbReference>
<keyword evidence="8" id="KW-1185">Reference proteome</keyword>
<dbReference type="InterPro" id="IPR029016">
    <property type="entry name" value="GAF-like_dom_sf"/>
</dbReference>
<dbReference type="Gene3D" id="3.30.565.10">
    <property type="entry name" value="Histidine kinase-like ATPase, C-terminal domain"/>
    <property type="match status" value="1"/>
</dbReference>
<dbReference type="PANTHER" id="PTHR43304:SF1">
    <property type="entry name" value="PAC DOMAIN-CONTAINING PROTEIN"/>
    <property type="match status" value="1"/>
</dbReference>
<dbReference type="Gene3D" id="3.30.450.40">
    <property type="match status" value="1"/>
</dbReference>
<evidence type="ECO:0000256" key="5">
    <source>
        <dbReference type="ARBA" id="ARBA00022777"/>
    </source>
</evidence>
<evidence type="ECO:0000313" key="8">
    <source>
        <dbReference type="Proteomes" id="UP001596287"/>
    </source>
</evidence>
<keyword evidence="4" id="KW-0808">Transferase</keyword>
<sequence>MAENDYAKDIRDIGKIPIIANLLDVVCQTTKMGFSAVARVTDERWITCGVRDDISFGLKPGDELELKTTICNEIRQHKHAVIINHVAEDPDFKNHHTPLQYGFQSYISMPIVRKDGRFFGTLCAIDPHPHKVNTPEIIGMFTLFTDLIAFHLETIEKMDDFELKLDEERELHKISDENQKKFTDLLERKVEERTQELKENNDSLDKMNKELQAFAYISSHDLQEPLRKIQIFSSAIAEKEATNLTDSGKDYFERIQKAAGRMQTLINDLLAYSRASVDAKKFEFLDLSHVMIDVVSDLKEEIENKNAIIEAVDLCHCNIINFQMRQLLYNLVSNSLKFSAPDKTPHIKITSEIIDGNELSEKICHIKVEDNGIGFDQKYSEKIFELFQSLHPREKYDGTGIGLSIVKKIVENHKGRITATSKNGQGARFDIYIPEN</sequence>
<protein>
    <recommendedName>
        <fullName evidence="2">histidine kinase</fullName>
        <ecNumber evidence="2">2.7.13.3</ecNumber>
    </recommendedName>
</protein>
<comment type="caution">
    <text evidence="7">The sequence shown here is derived from an EMBL/GenBank/DDBJ whole genome shotgun (WGS) entry which is preliminary data.</text>
</comment>
<dbReference type="InterPro" id="IPR005467">
    <property type="entry name" value="His_kinase_dom"/>
</dbReference>
<dbReference type="InterPro" id="IPR004358">
    <property type="entry name" value="Sig_transdc_His_kin-like_C"/>
</dbReference>
<dbReference type="RefSeq" id="WP_379792484.1">
    <property type="nucleotide sequence ID" value="NZ_JBHSQB010000009.1"/>
</dbReference>
<dbReference type="Pfam" id="PF00512">
    <property type="entry name" value="HisKA"/>
    <property type="match status" value="1"/>
</dbReference>
<dbReference type="InterPro" id="IPR036890">
    <property type="entry name" value="HATPase_C_sf"/>
</dbReference>
<evidence type="ECO:0000256" key="2">
    <source>
        <dbReference type="ARBA" id="ARBA00012438"/>
    </source>
</evidence>
<dbReference type="Pfam" id="PF02518">
    <property type="entry name" value="HATPase_c"/>
    <property type="match status" value="1"/>
</dbReference>
<dbReference type="SMART" id="SM00065">
    <property type="entry name" value="GAF"/>
    <property type="match status" value="1"/>
</dbReference>
<dbReference type="PANTHER" id="PTHR43304">
    <property type="entry name" value="PHYTOCHROME-LIKE PROTEIN CPH1"/>
    <property type="match status" value="1"/>
</dbReference>
<keyword evidence="3" id="KW-0597">Phosphoprotein</keyword>
<keyword evidence="7" id="KW-0547">Nucleotide-binding</keyword>
<dbReference type="Pfam" id="PF01590">
    <property type="entry name" value="GAF"/>
    <property type="match status" value="1"/>
</dbReference>
<dbReference type="SMART" id="SM00387">
    <property type="entry name" value="HATPase_c"/>
    <property type="match status" value="1"/>
</dbReference>
<accession>A0ABW1PPK0</accession>
<dbReference type="InterPro" id="IPR003661">
    <property type="entry name" value="HisK_dim/P_dom"/>
</dbReference>
<dbReference type="SUPFAM" id="SSF55874">
    <property type="entry name" value="ATPase domain of HSP90 chaperone/DNA topoisomerase II/histidine kinase"/>
    <property type="match status" value="1"/>
</dbReference>
<evidence type="ECO:0000313" key="7">
    <source>
        <dbReference type="EMBL" id="MFC6097523.1"/>
    </source>
</evidence>
<dbReference type="Proteomes" id="UP001596287">
    <property type="component" value="Unassembled WGS sequence"/>
</dbReference>
<evidence type="ECO:0000259" key="6">
    <source>
        <dbReference type="PROSITE" id="PS50109"/>
    </source>
</evidence>
<dbReference type="InterPro" id="IPR052162">
    <property type="entry name" value="Sensor_kinase/Photoreceptor"/>
</dbReference>
<evidence type="ECO:0000256" key="3">
    <source>
        <dbReference type="ARBA" id="ARBA00022553"/>
    </source>
</evidence>
<dbReference type="CDD" id="cd00082">
    <property type="entry name" value="HisKA"/>
    <property type="match status" value="1"/>
</dbReference>
<evidence type="ECO:0000256" key="1">
    <source>
        <dbReference type="ARBA" id="ARBA00000085"/>
    </source>
</evidence>
<name>A0ABW1PPK0_9FLAO</name>
<dbReference type="GO" id="GO:0005524">
    <property type="term" value="F:ATP binding"/>
    <property type="evidence" value="ECO:0007669"/>
    <property type="project" value="UniProtKB-KW"/>
</dbReference>
<evidence type="ECO:0000256" key="4">
    <source>
        <dbReference type="ARBA" id="ARBA00022679"/>
    </source>
</evidence>
<organism evidence="7 8">
    <name type="scientific">Flavobacterium qiangtangense</name>
    <dbReference type="NCBI Taxonomy" id="1442595"/>
    <lineage>
        <taxon>Bacteria</taxon>
        <taxon>Pseudomonadati</taxon>
        <taxon>Bacteroidota</taxon>
        <taxon>Flavobacteriia</taxon>
        <taxon>Flavobacteriales</taxon>
        <taxon>Flavobacteriaceae</taxon>
        <taxon>Flavobacterium</taxon>
    </lineage>
</organism>
<gene>
    <name evidence="7" type="ORF">ACFPVY_12780</name>
</gene>
<dbReference type="EMBL" id="JBHSQB010000009">
    <property type="protein sequence ID" value="MFC6097523.1"/>
    <property type="molecule type" value="Genomic_DNA"/>
</dbReference>
<comment type="catalytic activity">
    <reaction evidence="1">
        <text>ATP + protein L-histidine = ADP + protein N-phospho-L-histidine.</text>
        <dbReference type="EC" id="2.7.13.3"/>
    </reaction>
</comment>
<dbReference type="InterPro" id="IPR003594">
    <property type="entry name" value="HATPase_dom"/>
</dbReference>
<keyword evidence="5" id="KW-0418">Kinase</keyword>
<dbReference type="SMART" id="SM00388">
    <property type="entry name" value="HisKA"/>
    <property type="match status" value="1"/>
</dbReference>
<proteinExistence type="predicted"/>